<dbReference type="InterPro" id="IPR020667">
    <property type="entry name" value="DNA_mismatch_repair_MutL"/>
</dbReference>
<dbReference type="Pfam" id="PF08676">
    <property type="entry name" value="MutL_C"/>
    <property type="match status" value="1"/>
</dbReference>
<dbReference type="InterPro" id="IPR002099">
    <property type="entry name" value="MutL/Mlh/PMS"/>
</dbReference>
<evidence type="ECO:0000256" key="4">
    <source>
        <dbReference type="HAMAP-Rule" id="MF_00149"/>
    </source>
</evidence>
<evidence type="ECO:0000259" key="7">
    <source>
        <dbReference type="SMART" id="SM01340"/>
    </source>
</evidence>
<dbReference type="InterPro" id="IPR037198">
    <property type="entry name" value="MutL_C_sf"/>
</dbReference>
<protein>
    <recommendedName>
        <fullName evidence="4">DNA mismatch repair protein MutL</fullName>
    </recommendedName>
</protein>
<feature type="domain" description="DNA mismatch repair protein S5" evidence="7">
    <location>
        <begin position="209"/>
        <end position="327"/>
    </location>
</feature>
<dbReference type="SUPFAM" id="SSF118116">
    <property type="entry name" value="DNA mismatch repair protein MutL"/>
    <property type="match status" value="1"/>
</dbReference>
<sequence length="601" mass="67458">MGKIRVLDQNTINKIAAGEVIDRPASVVKELLENAIDAQATSVTVEIKDGGISFLRITDNGQGIAKEDIRPAFLRHSTSKITDARDLMTISSLGFRGEALSSIAAVAQVELISRQPADITGVRYVIEGGTEKSYDEIGAPSGTTFIIRNLFYNVPARKKFLKANQTEAGYIYTIVEKIALSHPDVSIRFINNNASKLFTAGNRDLKNIIYNIFGKEAAQKVIEIQTSSEFAAITGYVGKPEFSRGNRDYETFFVNGRYIKSSLISKAVEEAYRPYSMQHKYPFAVLHIEIQGDLIDVNVHPSKMEIRIKNQEEIFEFIHHTLKEALQERESIPEIVHTPKPSIQNTVRPGSASSKTVPPRPAEDRMEPFEAKRIELVKEAPVCYDSPPLQMELFSEKFLSPESLAKHRIIGQLFDTYWLIEFEDKLFIIDQHAAHEKVLYERVMTSLKSRSHSSQILAVPMIVSLSMAEEDLLGRFMEQFRQIGYDIEEFGGNEFAIRAVPDNLFSLNTKELFLSMLDELAAKINPSLSASPEATSLILEKIASVSCKAAVKGNQKLSHAEMDALIKELLTLENPYNCPHGRPTIISMSRQELSKKFKRIL</sequence>
<evidence type="ECO:0000256" key="3">
    <source>
        <dbReference type="ARBA" id="ARBA00023204"/>
    </source>
</evidence>
<dbReference type="PANTHER" id="PTHR10073">
    <property type="entry name" value="DNA MISMATCH REPAIR PROTEIN MLH, PMS, MUTL"/>
    <property type="match status" value="1"/>
</dbReference>
<keyword evidence="9" id="KW-1185">Reference proteome</keyword>
<dbReference type="Proteomes" id="UP000184342">
    <property type="component" value="Unassembled WGS sequence"/>
</dbReference>
<comment type="similarity">
    <text evidence="1 4">Belongs to the DNA mismatch repair MutL/HexB family.</text>
</comment>
<dbReference type="SUPFAM" id="SSF54211">
    <property type="entry name" value="Ribosomal protein S5 domain 2-like"/>
    <property type="match status" value="1"/>
</dbReference>
<dbReference type="AlphaFoldDB" id="A0A1M6A259"/>
<dbReference type="SMART" id="SM01340">
    <property type="entry name" value="DNA_mis_repair"/>
    <property type="match status" value="1"/>
</dbReference>
<feature type="compositionally biased region" description="Polar residues" evidence="5">
    <location>
        <begin position="341"/>
        <end position="356"/>
    </location>
</feature>
<dbReference type="FunFam" id="3.30.565.10:FF:000003">
    <property type="entry name" value="DNA mismatch repair endonuclease MutL"/>
    <property type="match status" value="1"/>
</dbReference>
<dbReference type="SMART" id="SM00853">
    <property type="entry name" value="MutL_C"/>
    <property type="match status" value="1"/>
</dbReference>
<keyword evidence="3 4" id="KW-0234">DNA repair</keyword>
<evidence type="ECO:0000256" key="1">
    <source>
        <dbReference type="ARBA" id="ARBA00006082"/>
    </source>
</evidence>
<evidence type="ECO:0000259" key="6">
    <source>
        <dbReference type="SMART" id="SM00853"/>
    </source>
</evidence>
<dbReference type="GO" id="GO:0016887">
    <property type="term" value="F:ATP hydrolysis activity"/>
    <property type="evidence" value="ECO:0007669"/>
    <property type="project" value="InterPro"/>
</dbReference>
<evidence type="ECO:0000313" key="8">
    <source>
        <dbReference type="EMBL" id="SHI30536.1"/>
    </source>
</evidence>
<dbReference type="GO" id="GO:0032300">
    <property type="term" value="C:mismatch repair complex"/>
    <property type="evidence" value="ECO:0007669"/>
    <property type="project" value="InterPro"/>
</dbReference>
<evidence type="ECO:0000256" key="5">
    <source>
        <dbReference type="SAM" id="MobiDB-lite"/>
    </source>
</evidence>
<dbReference type="PROSITE" id="PS00058">
    <property type="entry name" value="DNA_MISMATCH_REPAIR_1"/>
    <property type="match status" value="1"/>
</dbReference>
<dbReference type="InterPro" id="IPR038973">
    <property type="entry name" value="MutL/Mlh/Pms-like"/>
</dbReference>
<comment type="function">
    <text evidence="4">This protein is involved in the repair of mismatches in DNA. It is required for dam-dependent methyl-directed DNA mismatch repair. May act as a 'molecular matchmaker', a protein that promotes the formation of a stable complex between two or more DNA-binding proteins in an ATP-dependent manner without itself being part of a final effector complex.</text>
</comment>
<dbReference type="OrthoDB" id="9763467at2"/>
<feature type="region of interest" description="Disordered" evidence="5">
    <location>
        <begin position="340"/>
        <end position="365"/>
    </location>
</feature>
<evidence type="ECO:0000256" key="2">
    <source>
        <dbReference type="ARBA" id="ARBA00022763"/>
    </source>
</evidence>
<dbReference type="InterPro" id="IPR042121">
    <property type="entry name" value="MutL_C_regsub"/>
</dbReference>
<dbReference type="NCBIfam" id="TIGR00585">
    <property type="entry name" value="mutl"/>
    <property type="match status" value="1"/>
</dbReference>
<keyword evidence="2 4" id="KW-0227">DNA damage</keyword>
<dbReference type="InterPro" id="IPR042120">
    <property type="entry name" value="MutL_C_dimsub"/>
</dbReference>
<dbReference type="Pfam" id="PF13589">
    <property type="entry name" value="HATPase_c_3"/>
    <property type="match status" value="1"/>
</dbReference>
<dbReference type="CDD" id="cd00782">
    <property type="entry name" value="MutL_Trans"/>
    <property type="match status" value="1"/>
</dbReference>
<dbReference type="Gene3D" id="3.30.1370.100">
    <property type="entry name" value="MutL, C-terminal domain, regulatory subdomain"/>
    <property type="match status" value="1"/>
</dbReference>
<dbReference type="InterPro" id="IPR014762">
    <property type="entry name" value="DNA_mismatch_repair_CS"/>
</dbReference>
<dbReference type="GO" id="GO:0005524">
    <property type="term" value="F:ATP binding"/>
    <property type="evidence" value="ECO:0007669"/>
    <property type="project" value="InterPro"/>
</dbReference>
<dbReference type="EMBL" id="FQYT01000002">
    <property type="protein sequence ID" value="SHI30536.1"/>
    <property type="molecule type" value="Genomic_DNA"/>
</dbReference>
<gene>
    <name evidence="4" type="primary">mutL</name>
    <name evidence="8" type="ORF">SAMN02745691_00035</name>
</gene>
<reference evidence="8 9" key="1">
    <citation type="submission" date="2016-11" db="EMBL/GenBank/DDBJ databases">
        <authorList>
            <person name="Jaros S."/>
            <person name="Januszkiewicz K."/>
            <person name="Wedrychowicz H."/>
        </authorList>
    </citation>
    <scope>NUCLEOTIDE SEQUENCE [LARGE SCALE GENOMIC DNA]</scope>
    <source>
        <strain evidence="8 9">DSM 15970</strain>
    </source>
</reference>
<accession>A0A1M6A259</accession>
<dbReference type="GO" id="GO:0140664">
    <property type="term" value="F:ATP-dependent DNA damage sensor activity"/>
    <property type="evidence" value="ECO:0007669"/>
    <property type="project" value="InterPro"/>
</dbReference>
<dbReference type="SUPFAM" id="SSF55874">
    <property type="entry name" value="ATPase domain of HSP90 chaperone/DNA topoisomerase II/histidine kinase"/>
    <property type="match status" value="1"/>
</dbReference>
<dbReference type="RefSeq" id="WP_073992346.1">
    <property type="nucleotide sequence ID" value="NZ_FQYT01000002.1"/>
</dbReference>
<name>A0A1M6A259_9FIRM</name>
<dbReference type="GO" id="GO:0006298">
    <property type="term" value="P:mismatch repair"/>
    <property type="evidence" value="ECO:0007669"/>
    <property type="project" value="UniProtKB-UniRule"/>
</dbReference>
<dbReference type="InterPro" id="IPR036890">
    <property type="entry name" value="HATPase_C_sf"/>
</dbReference>
<feature type="domain" description="MutL C-terminal dimerisation" evidence="6">
    <location>
        <begin position="409"/>
        <end position="557"/>
    </location>
</feature>
<dbReference type="Gene3D" id="3.30.230.10">
    <property type="match status" value="1"/>
</dbReference>
<dbReference type="InterPro" id="IPR020568">
    <property type="entry name" value="Ribosomal_Su5_D2-typ_SF"/>
</dbReference>
<organism evidence="8 9">
    <name type="scientific">Parasporobacterium paucivorans DSM 15970</name>
    <dbReference type="NCBI Taxonomy" id="1122934"/>
    <lineage>
        <taxon>Bacteria</taxon>
        <taxon>Bacillati</taxon>
        <taxon>Bacillota</taxon>
        <taxon>Clostridia</taxon>
        <taxon>Lachnospirales</taxon>
        <taxon>Lachnospiraceae</taxon>
        <taxon>Parasporobacterium</taxon>
    </lineage>
</organism>
<dbReference type="Gene3D" id="3.30.1540.20">
    <property type="entry name" value="MutL, C-terminal domain, dimerisation subdomain"/>
    <property type="match status" value="1"/>
</dbReference>
<dbReference type="Pfam" id="PF01119">
    <property type="entry name" value="DNA_mis_repair"/>
    <property type="match status" value="1"/>
</dbReference>
<evidence type="ECO:0000313" key="9">
    <source>
        <dbReference type="Proteomes" id="UP000184342"/>
    </source>
</evidence>
<dbReference type="STRING" id="1122934.SAMN02745691_00035"/>
<dbReference type="InterPro" id="IPR014721">
    <property type="entry name" value="Ribsml_uS5_D2-typ_fold_subgr"/>
</dbReference>
<dbReference type="InterPro" id="IPR014790">
    <property type="entry name" value="MutL_C"/>
</dbReference>
<dbReference type="Gene3D" id="3.30.565.10">
    <property type="entry name" value="Histidine kinase-like ATPase, C-terminal domain"/>
    <property type="match status" value="1"/>
</dbReference>
<dbReference type="HAMAP" id="MF_00149">
    <property type="entry name" value="DNA_mis_repair"/>
    <property type="match status" value="1"/>
</dbReference>
<proteinExistence type="inferred from homology"/>
<dbReference type="CDD" id="cd16926">
    <property type="entry name" value="HATPase_MutL-MLH-PMS-like"/>
    <property type="match status" value="1"/>
</dbReference>
<dbReference type="PANTHER" id="PTHR10073:SF12">
    <property type="entry name" value="DNA MISMATCH REPAIR PROTEIN MLH1"/>
    <property type="match status" value="1"/>
</dbReference>
<dbReference type="InterPro" id="IPR013507">
    <property type="entry name" value="DNA_mismatch_S5_2-like"/>
</dbReference>
<dbReference type="GO" id="GO:0030983">
    <property type="term" value="F:mismatched DNA binding"/>
    <property type="evidence" value="ECO:0007669"/>
    <property type="project" value="InterPro"/>
</dbReference>